<name>A0A6A1VAQ2_9ROSI</name>
<keyword evidence="9" id="KW-1185">Reference proteome</keyword>
<dbReference type="PANTHER" id="PTHR31448">
    <property type="entry name" value="MYOSIN-BINDING PROTEIN 2"/>
    <property type="match status" value="1"/>
</dbReference>
<dbReference type="OrthoDB" id="1047602at2759"/>
<evidence type="ECO:0000256" key="2">
    <source>
        <dbReference type="ARBA" id="ARBA00022692"/>
    </source>
</evidence>
<reference evidence="8 9" key="1">
    <citation type="journal article" date="2019" name="Plant Biotechnol. J.">
        <title>The red bayberry genome and genetic basis of sex determination.</title>
        <authorList>
            <person name="Jia H.M."/>
            <person name="Jia H.J."/>
            <person name="Cai Q.L."/>
            <person name="Wang Y."/>
            <person name="Zhao H.B."/>
            <person name="Yang W.F."/>
            <person name="Wang G.Y."/>
            <person name="Li Y.H."/>
            <person name="Zhan D.L."/>
            <person name="Shen Y.T."/>
            <person name="Niu Q.F."/>
            <person name="Chang L."/>
            <person name="Qiu J."/>
            <person name="Zhao L."/>
            <person name="Xie H.B."/>
            <person name="Fu W.Y."/>
            <person name="Jin J."/>
            <person name="Li X.W."/>
            <person name="Jiao Y."/>
            <person name="Zhou C.C."/>
            <person name="Tu T."/>
            <person name="Chai C.Y."/>
            <person name="Gao J.L."/>
            <person name="Fan L.J."/>
            <person name="van de Weg E."/>
            <person name="Wang J.Y."/>
            <person name="Gao Z.S."/>
        </authorList>
    </citation>
    <scope>NUCLEOTIDE SEQUENCE [LARGE SCALE GENOMIC DNA]</scope>
    <source>
        <tissue evidence="8">Leaves</tissue>
    </source>
</reference>
<accession>A0A6A1VAQ2</accession>
<evidence type="ECO:0000256" key="6">
    <source>
        <dbReference type="SAM" id="Phobius"/>
    </source>
</evidence>
<dbReference type="InterPro" id="IPR007656">
    <property type="entry name" value="GTD-bd"/>
</dbReference>
<evidence type="ECO:0000256" key="1">
    <source>
        <dbReference type="ARBA" id="ARBA00004167"/>
    </source>
</evidence>
<evidence type="ECO:0000256" key="3">
    <source>
        <dbReference type="ARBA" id="ARBA00022989"/>
    </source>
</evidence>
<evidence type="ECO:0000313" key="9">
    <source>
        <dbReference type="Proteomes" id="UP000516437"/>
    </source>
</evidence>
<dbReference type="Pfam" id="PF04576">
    <property type="entry name" value="Zein-binding"/>
    <property type="match status" value="1"/>
</dbReference>
<gene>
    <name evidence="8" type="ORF">CJ030_MR6G011313</name>
</gene>
<dbReference type="AlphaFoldDB" id="A0A6A1VAQ2"/>
<dbReference type="GO" id="GO:0080115">
    <property type="term" value="F:myosin XI tail binding"/>
    <property type="evidence" value="ECO:0007669"/>
    <property type="project" value="UniProtKB-ARBA"/>
</dbReference>
<dbReference type="Proteomes" id="UP000516437">
    <property type="component" value="Chromosome 6"/>
</dbReference>
<evidence type="ECO:0000313" key="8">
    <source>
        <dbReference type="EMBL" id="KAB1208877.1"/>
    </source>
</evidence>
<dbReference type="PROSITE" id="PS51775">
    <property type="entry name" value="GTD_BINDING"/>
    <property type="match status" value="1"/>
</dbReference>
<feature type="domain" description="GTD-binding" evidence="7">
    <location>
        <begin position="569"/>
        <end position="667"/>
    </location>
</feature>
<dbReference type="EMBL" id="RXIC02000024">
    <property type="protein sequence ID" value="KAB1208877.1"/>
    <property type="molecule type" value="Genomic_DNA"/>
</dbReference>
<sequence>MNMAGTGSPFVRTMNSSPGFTAVLTSAACEWILMFLLLLDAVFSYLLTKFASYCKLQAPCILCSRLDHLLGNEKPEFYQQLLCSNHRSELSSLICCHIHGKFADGSRMCEECLLSFAIKNKSSPEMHRLLVRILGMDLVGYGFQIPLLNNDFISDSMGTKFCSCCNKCWRSRKDDQKQLQPKTFGTGVEVSHIRLPHFPSHRHRHLKRLDRLKKRRKKFCGSEGSCDLRSSGFDPLVDVGYSELKRTSDSESEVPFSEEDDDSSKISGKFEAKDDFAVPCASGFPTRTLSKGLDPKLPNHPYDLRPSVLDPCFQPDVSQPQDTKSLVSSVVTDHLLGELNWEEVNQNSGPFALPELISIDDIPPLVNAMEVPCGEPKESTLMLPHYQSYESSALAELMSLDDSLPSVGVSPEKSADIAATSLDVHVSANDLAGELNLISTTSGESVAADHNVNGPAVIKPMHLGQGDWCKWAVSCEKREASDLVAEQATWREPDIVNEELKLLPSHDSSVKQIDLSATSISPIVPGRGDEKWIIATSGSDKTQRLQKSVSVESGLESWDGSLSEIEGESLLDSLKRQIEHDRKCMRALYKDLEEERNASAIAANQAMAMITRLQEEKAALHMEALHYLRMMEEQAEYDVEALEKANDLLAEKEEQIQDLESKLELCGFNFPNDSMEEVTHHVRSDLRLENMFLENSSVPSITNCENNFCYSMRTEVSKSSDKPFVAETPCLEFEDEKLYVSQCLKNIEMKLRQISLDRTLSDMPNSEHNSEHSEKLIDGRNVWAESPNGKGNQPNGQMEENGLHLENDLKLSNGSHICHDGSTGSNGDDHSGYKDDTFFNSNGQKYSTHERGIDLIALKKEISGLCYRLGALEADHEFLEHSLNSLQNGKEGLQFVQDIAHQLQELRKIGIRLSCQSVP</sequence>
<keyword evidence="5" id="KW-0175">Coiled coil</keyword>
<dbReference type="InterPro" id="IPR039306">
    <property type="entry name" value="MYOB"/>
</dbReference>
<evidence type="ECO:0000259" key="7">
    <source>
        <dbReference type="PROSITE" id="PS51775"/>
    </source>
</evidence>
<keyword evidence="2 6" id="KW-0812">Transmembrane</keyword>
<dbReference type="GO" id="GO:0016020">
    <property type="term" value="C:membrane"/>
    <property type="evidence" value="ECO:0007669"/>
    <property type="project" value="UniProtKB-SubCell"/>
</dbReference>
<feature type="transmembrane region" description="Helical" evidence="6">
    <location>
        <begin position="20"/>
        <end position="47"/>
    </location>
</feature>
<keyword evidence="3 6" id="KW-1133">Transmembrane helix</keyword>
<comment type="caution">
    <text evidence="8">The sequence shown here is derived from an EMBL/GenBank/DDBJ whole genome shotgun (WGS) entry which is preliminary data.</text>
</comment>
<protein>
    <recommendedName>
        <fullName evidence="7">GTD-binding domain-containing protein</fullName>
    </recommendedName>
</protein>
<evidence type="ECO:0000256" key="4">
    <source>
        <dbReference type="ARBA" id="ARBA00023136"/>
    </source>
</evidence>
<dbReference type="PANTHER" id="PTHR31448:SF39">
    <property type="entry name" value="MYOSIN-BINDING PROTEIN 4-RELATED"/>
    <property type="match status" value="1"/>
</dbReference>
<feature type="coiled-coil region" evidence="5">
    <location>
        <begin position="575"/>
        <end position="669"/>
    </location>
</feature>
<comment type="subcellular location">
    <subcellularLocation>
        <location evidence="1">Membrane</location>
        <topology evidence="1">Single-pass membrane protein</topology>
    </subcellularLocation>
</comment>
<organism evidence="8 9">
    <name type="scientific">Morella rubra</name>
    <name type="common">Chinese bayberry</name>
    <dbReference type="NCBI Taxonomy" id="262757"/>
    <lineage>
        <taxon>Eukaryota</taxon>
        <taxon>Viridiplantae</taxon>
        <taxon>Streptophyta</taxon>
        <taxon>Embryophyta</taxon>
        <taxon>Tracheophyta</taxon>
        <taxon>Spermatophyta</taxon>
        <taxon>Magnoliopsida</taxon>
        <taxon>eudicotyledons</taxon>
        <taxon>Gunneridae</taxon>
        <taxon>Pentapetalae</taxon>
        <taxon>rosids</taxon>
        <taxon>fabids</taxon>
        <taxon>Fagales</taxon>
        <taxon>Myricaceae</taxon>
        <taxon>Morella</taxon>
    </lineage>
</organism>
<proteinExistence type="predicted"/>
<evidence type="ECO:0000256" key="5">
    <source>
        <dbReference type="SAM" id="Coils"/>
    </source>
</evidence>
<keyword evidence="4 6" id="KW-0472">Membrane</keyword>